<evidence type="ECO:0000256" key="2">
    <source>
        <dbReference type="ARBA" id="ARBA00011322"/>
    </source>
</evidence>
<dbReference type="Proteomes" id="UP000295560">
    <property type="component" value="Unassembled WGS sequence"/>
</dbReference>
<evidence type="ECO:0000256" key="1">
    <source>
        <dbReference type="ARBA" id="ARBA00006930"/>
    </source>
</evidence>
<dbReference type="PANTHER" id="PTHR32114:SF2">
    <property type="entry name" value="ABC TRANSPORTER ABCH.3"/>
    <property type="match status" value="1"/>
</dbReference>
<evidence type="ECO:0000259" key="4">
    <source>
        <dbReference type="Pfam" id="PF13476"/>
    </source>
</evidence>
<evidence type="ECO:0000313" key="5">
    <source>
        <dbReference type="EMBL" id="TCK22775.1"/>
    </source>
</evidence>
<dbReference type="InterPro" id="IPR038729">
    <property type="entry name" value="Rad50/SbcC_AAA"/>
</dbReference>
<comment type="caution">
    <text evidence="5">The sequence shown here is derived from an EMBL/GenBank/DDBJ whole genome shotgun (WGS) entry which is preliminary data.</text>
</comment>
<dbReference type="AlphaFoldDB" id="A0A4R1HQ07"/>
<protein>
    <recommendedName>
        <fullName evidence="3">Nuclease SbcCD subunit C</fullName>
    </recommendedName>
</protein>
<gene>
    <name evidence="5" type="ORF">EV378_6784</name>
</gene>
<comment type="subunit">
    <text evidence="2">Heterodimer of SbcC and SbcD.</text>
</comment>
<keyword evidence="6" id="KW-1185">Reference proteome</keyword>
<dbReference type="GO" id="GO:0006302">
    <property type="term" value="P:double-strand break repair"/>
    <property type="evidence" value="ECO:0007669"/>
    <property type="project" value="InterPro"/>
</dbReference>
<comment type="similarity">
    <text evidence="1">Belongs to the SMC family. SbcC subfamily.</text>
</comment>
<dbReference type="OrthoDB" id="5089113at2"/>
<proteinExistence type="inferred from homology"/>
<organism evidence="5 6">
    <name type="scientific">Pseudonocardia endophytica</name>
    <dbReference type="NCBI Taxonomy" id="401976"/>
    <lineage>
        <taxon>Bacteria</taxon>
        <taxon>Bacillati</taxon>
        <taxon>Actinomycetota</taxon>
        <taxon>Actinomycetes</taxon>
        <taxon>Pseudonocardiales</taxon>
        <taxon>Pseudonocardiaceae</taxon>
        <taxon>Pseudonocardia</taxon>
    </lineage>
</organism>
<dbReference type="RefSeq" id="WP_132431864.1">
    <property type="nucleotide sequence ID" value="NZ_SMFZ01000002.1"/>
</dbReference>
<accession>A0A4R1HQ07</accession>
<name>A0A4R1HQ07_PSEEN</name>
<dbReference type="PANTHER" id="PTHR32114">
    <property type="entry name" value="ABC TRANSPORTER ABCH.3"/>
    <property type="match status" value="1"/>
</dbReference>
<evidence type="ECO:0000256" key="3">
    <source>
        <dbReference type="ARBA" id="ARBA00013368"/>
    </source>
</evidence>
<dbReference type="InterPro" id="IPR027417">
    <property type="entry name" value="P-loop_NTPase"/>
</dbReference>
<dbReference type="EMBL" id="SMFZ01000002">
    <property type="protein sequence ID" value="TCK22775.1"/>
    <property type="molecule type" value="Genomic_DNA"/>
</dbReference>
<dbReference type="SUPFAM" id="SSF52540">
    <property type="entry name" value="P-loop containing nucleoside triphosphate hydrolases"/>
    <property type="match status" value="1"/>
</dbReference>
<evidence type="ECO:0000313" key="6">
    <source>
        <dbReference type="Proteomes" id="UP000295560"/>
    </source>
</evidence>
<dbReference type="Pfam" id="PF13476">
    <property type="entry name" value="AAA_23"/>
    <property type="match status" value="1"/>
</dbReference>
<dbReference type="GO" id="GO:0016887">
    <property type="term" value="F:ATP hydrolysis activity"/>
    <property type="evidence" value="ECO:0007669"/>
    <property type="project" value="InterPro"/>
</dbReference>
<sequence>MTTPPDPLVDVVLTLADEDGSTPDEVKYLVLAALDGDAALADAADGRYDCPEPAPAGKGSSTEPVGAFLQSITVSGFRGVGPERTLTLHPAPGLTVVAGRNGSGKSTFAEALEVGLTRKSYRWAERAADWQNAWGNLHVRGPRHIRIRIGEQDVGTTTVGIDWAPGVERFDDLTSWVQRPGAKREDGLGSLGWGTAIGLYRPILSYEEVSGLLTAEPKKLYDALCAILGLDQLVTAQQRLDTLKKTTSAPVDDARTGATAVKKALAESTDERAIEALRLLRKHSRDLDALRALATGSRATSAGALGSLRNLADLELPDRATVDRAAGDLRAAVGDLALFLPRATRPGSPFRFVVLDDPIQAMDPSKIDGLVSVLAEHARTRQVVVFSHDDRLPEAVRRLVPDARIVEVTRAAGSVIEIGDTQDPARRDVDDARAFVRDPAVPDELVRRVVPRLCRSAVETAARDAWYARAFAGGADRQVVESTWSDARNQPQRIALALHGDRERSTDGWLRAVAYWSTALGVCGSANHDTLRSDPKYAVECVGRLVDDLRATIR</sequence>
<dbReference type="Gene3D" id="3.40.50.300">
    <property type="entry name" value="P-loop containing nucleotide triphosphate hydrolases"/>
    <property type="match status" value="1"/>
</dbReference>
<reference evidence="5 6" key="1">
    <citation type="submission" date="2019-03" db="EMBL/GenBank/DDBJ databases">
        <title>Sequencing the genomes of 1000 actinobacteria strains.</title>
        <authorList>
            <person name="Klenk H.-P."/>
        </authorList>
    </citation>
    <scope>NUCLEOTIDE SEQUENCE [LARGE SCALE GENOMIC DNA]</scope>
    <source>
        <strain evidence="5 6">DSM 44969</strain>
    </source>
</reference>
<feature type="domain" description="Rad50/SbcC-type AAA" evidence="4">
    <location>
        <begin position="71"/>
        <end position="123"/>
    </location>
</feature>